<evidence type="ECO:0000256" key="1">
    <source>
        <dbReference type="PROSITE-ProRule" id="PRU10141"/>
    </source>
</evidence>
<dbReference type="Proteomes" id="UP000800200">
    <property type="component" value="Unassembled WGS sequence"/>
</dbReference>
<dbReference type="PANTHER" id="PTHR24359:SF37">
    <property type="entry name" value="PROTEIN KINASE DOMAIN-CONTAINING PROTEIN"/>
    <property type="match status" value="1"/>
</dbReference>
<evidence type="ECO:0000256" key="2">
    <source>
        <dbReference type="SAM" id="MobiDB-lite"/>
    </source>
</evidence>
<dbReference type="PROSITE" id="PS00107">
    <property type="entry name" value="PROTEIN_KINASE_ATP"/>
    <property type="match status" value="1"/>
</dbReference>
<dbReference type="PANTHER" id="PTHR24359">
    <property type="entry name" value="SERINE/THREONINE-PROTEIN KINASE SBK1"/>
    <property type="match status" value="1"/>
</dbReference>
<feature type="binding site" evidence="1">
    <location>
        <position position="219"/>
    </location>
    <ligand>
        <name>ATP</name>
        <dbReference type="ChEBI" id="CHEBI:30616"/>
    </ligand>
</feature>
<dbReference type="OrthoDB" id="248923at2759"/>
<name>A0A6A6E1T4_9PEZI</name>
<keyword evidence="4" id="KW-0808">Transferase</keyword>
<accession>A0A6A6E1T4</accession>
<sequence>MPRSTKFTNTEKRKQWPKTGEEIPQPDQDETFAQSTARYMSDSMVKLVFSHASQEFLPKGALKKVTDKAVIERVVSEDQDFCRHIQDLAGFVRKVHDEAAKLFAICLYSIIQRPLEFLRDLLEANLTDARLPLARKDCPNFKRSRELEVQFLSNQKKFIVTYFDLAQHQDLDYNASMPVEYIKEYQLGKGAYGKVYEVRIHPDQHGFPKTKDGDVFAMKVCQQNAFATKNSPAVDALREQREPLFFKETKRLTHPHLVKCLASWTFDAELYMIFELADWNLWEFMQLHSPDEPENGITFQWLLKEVKGMSEALRRVHCLDIPSFKDALAPPDEKQKTAYHHDIKHQNILVFGRTLRLADFGCSRVAEMAFTQSGKQHSHQTDAIMGTPTTAAPEGKGGGRTSRPYDLWSFGTVILELIVWFLEGFNALQAFQDKRSYKSHPGARFEDDGFYVEDKEGKARLRDPVQQKIIDLARLPRCTGHLLALLDLVPRLLKIDARARMDAAELENRLTRLCSCFESELTEQDTSEITLFVASYGSNTQQSALTPAPPDGNMGHNSANPSQPSTRPSLPSIQIWESLNQNHVQGFN</sequence>
<protein>
    <submittedName>
        <fullName evidence="4">Kinase-like protein</fullName>
    </submittedName>
</protein>
<dbReference type="CDD" id="cd00180">
    <property type="entry name" value="PKc"/>
    <property type="match status" value="1"/>
</dbReference>
<evidence type="ECO:0000313" key="5">
    <source>
        <dbReference type="Proteomes" id="UP000800200"/>
    </source>
</evidence>
<evidence type="ECO:0000259" key="3">
    <source>
        <dbReference type="PROSITE" id="PS50011"/>
    </source>
</evidence>
<feature type="region of interest" description="Disordered" evidence="2">
    <location>
        <begin position="376"/>
        <end position="399"/>
    </location>
</feature>
<dbReference type="InterPro" id="IPR017441">
    <property type="entry name" value="Protein_kinase_ATP_BS"/>
</dbReference>
<feature type="region of interest" description="Disordered" evidence="2">
    <location>
        <begin position="541"/>
        <end position="570"/>
    </location>
</feature>
<organism evidence="4 5">
    <name type="scientific">Zopfia rhizophila CBS 207.26</name>
    <dbReference type="NCBI Taxonomy" id="1314779"/>
    <lineage>
        <taxon>Eukaryota</taxon>
        <taxon>Fungi</taxon>
        <taxon>Dikarya</taxon>
        <taxon>Ascomycota</taxon>
        <taxon>Pezizomycotina</taxon>
        <taxon>Dothideomycetes</taxon>
        <taxon>Dothideomycetes incertae sedis</taxon>
        <taxon>Zopfiaceae</taxon>
        <taxon>Zopfia</taxon>
    </lineage>
</organism>
<feature type="region of interest" description="Disordered" evidence="2">
    <location>
        <begin position="1"/>
        <end position="28"/>
    </location>
</feature>
<dbReference type="Gene3D" id="3.30.200.20">
    <property type="entry name" value="Phosphorylase Kinase, domain 1"/>
    <property type="match status" value="1"/>
</dbReference>
<dbReference type="SMART" id="SM00220">
    <property type="entry name" value="S_TKc"/>
    <property type="match status" value="1"/>
</dbReference>
<dbReference type="PROSITE" id="PS50011">
    <property type="entry name" value="PROTEIN_KINASE_DOM"/>
    <property type="match status" value="1"/>
</dbReference>
<feature type="compositionally biased region" description="Polar residues" evidence="2">
    <location>
        <begin position="555"/>
        <end position="570"/>
    </location>
</feature>
<gene>
    <name evidence="4" type="ORF">K469DRAFT_751031</name>
</gene>
<keyword evidence="4" id="KW-0418">Kinase</keyword>
<keyword evidence="1" id="KW-0067">ATP-binding</keyword>
<dbReference type="GO" id="GO:0005524">
    <property type="term" value="F:ATP binding"/>
    <property type="evidence" value="ECO:0007669"/>
    <property type="project" value="UniProtKB-UniRule"/>
</dbReference>
<dbReference type="AlphaFoldDB" id="A0A6A6E1T4"/>
<reference evidence="4" key="1">
    <citation type="journal article" date="2020" name="Stud. Mycol.">
        <title>101 Dothideomycetes genomes: a test case for predicting lifestyles and emergence of pathogens.</title>
        <authorList>
            <person name="Haridas S."/>
            <person name="Albert R."/>
            <person name="Binder M."/>
            <person name="Bloem J."/>
            <person name="Labutti K."/>
            <person name="Salamov A."/>
            <person name="Andreopoulos B."/>
            <person name="Baker S."/>
            <person name="Barry K."/>
            <person name="Bills G."/>
            <person name="Bluhm B."/>
            <person name="Cannon C."/>
            <person name="Castanera R."/>
            <person name="Culley D."/>
            <person name="Daum C."/>
            <person name="Ezra D."/>
            <person name="Gonzalez J."/>
            <person name="Henrissat B."/>
            <person name="Kuo A."/>
            <person name="Liang C."/>
            <person name="Lipzen A."/>
            <person name="Lutzoni F."/>
            <person name="Magnuson J."/>
            <person name="Mondo S."/>
            <person name="Nolan M."/>
            <person name="Ohm R."/>
            <person name="Pangilinan J."/>
            <person name="Park H.-J."/>
            <person name="Ramirez L."/>
            <person name="Alfaro M."/>
            <person name="Sun H."/>
            <person name="Tritt A."/>
            <person name="Yoshinaga Y."/>
            <person name="Zwiers L.-H."/>
            <person name="Turgeon B."/>
            <person name="Goodwin S."/>
            <person name="Spatafora J."/>
            <person name="Crous P."/>
            <person name="Grigoriev I."/>
        </authorList>
    </citation>
    <scope>NUCLEOTIDE SEQUENCE</scope>
    <source>
        <strain evidence="4">CBS 207.26</strain>
    </source>
</reference>
<evidence type="ECO:0000313" key="4">
    <source>
        <dbReference type="EMBL" id="KAF2184448.1"/>
    </source>
</evidence>
<keyword evidence="5" id="KW-1185">Reference proteome</keyword>
<dbReference type="SUPFAM" id="SSF56112">
    <property type="entry name" value="Protein kinase-like (PK-like)"/>
    <property type="match status" value="1"/>
</dbReference>
<proteinExistence type="predicted"/>
<feature type="domain" description="Protein kinase" evidence="3">
    <location>
        <begin position="181"/>
        <end position="513"/>
    </location>
</feature>
<dbReference type="EMBL" id="ML994638">
    <property type="protein sequence ID" value="KAF2184448.1"/>
    <property type="molecule type" value="Genomic_DNA"/>
</dbReference>
<dbReference type="Gene3D" id="1.10.510.10">
    <property type="entry name" value="Transferase(Phosphotransferase) domain 1"/>
    <property type="match status" value="1"/>
</dbReference>
<dbReference type="Pfam" id="PF00069">
    <property type="entry name" value="Pkinase"/>
    <property type="match status" value="1"/>
</dbReference>
<dbReference type="GO" id="GO:0004674">
    <property type="term" value="F:protein serine/threonine kinase activity"/>
    <property type="evidence" value="ECO:0007669"/>
    <property type="project" value="TreeGrafter"/>
</dbReference>
<keyword evidence="1" id="KW-0547">Nucleotide-binding</keyword>
<dbReference type="InterPro" id="IPR011009">
    <property type="entry name" value="Kinase-like_dom_sf"/>
</dbReference>
<dbReference type="InterPro" id="IPR000719">
    <property type="entry name" value="Prot_kinase_dom"/>
</dbReference>